<dbReference type="InterPro" id="IPR001841">
    <property type="entry name" value="Znf_RING"/>
</dbReference>
<protein>
    <recommendedName>
        <fullName evidence="5">RING-type E3 ubiquitin transferase</fullName>
        <ecNumber evidence="5">2.3.2.27</ecNumber>
    </recommendedName>
</protein>
<dbReference type="PROSITE" id="PS50089">
    <property type="entry name" value="ZF_RING_2"/>
    <property type="match status" value="1"/>
</dbReference>
<dbReference type="InterPro" id="IPR056527">
    <property type="entry name" value="WD40_RFWD3"/>
</dbReference>
<dbReference type="AlphaFoldDB" id="F0X0G8"/>
<dbReference type="Pfam" id="PF23419">
    <property type="entry name" value="WD40_RFWD3"/>
    <property type="match status" value="1"/>
</dbReference>
<dbReference type="GO" id="GO:0005634">
    <property type="term" value="C:nucleus"/>
    <property type="evidence" value="ECO:0007669"/>
    <property type="project" value="InterPro"/>
</dbReference>
<keyword evidence="9" id="KW-0677">Repeat</keyword>
<dbReference type="GO" id="GO:0036297">
    <property type="term" value="P:interstrand cross-link repair"/>
    <property type="evidence" value="ECO:0007669"/>
    <property type="project" value="InterPro"/>
</dbReference>
<dbReference type="GO" id="GO:0005737">
    <property type="term" value="C:cytoplasm"/>
    <property type="evidence" value="ECO:0007669"/>
    <property type="project" value="UniProtKB-SubCell"/>
</dbReference>
<accession>F0X0G8</accession>
<dbReference type="SMART" id="SM00184">
    <property type="entry name" value="RING"/>
    <property type="match status" value="1"/>
</dbReference>
<comment type="subcellular location">
    <subcellularLocation>
        <location evidence="3">Cytoplasm</location>
    </subcellularLocation>
    <subcellularLocation>
        <location evidence="2">Nucleus</location>
        <location evidence="2">PML body</location>
    </subcellularLocation>
</comment>
<organism evidence="16">
    <name type="scientific">Albugo laibachii Nc14</name>
    <dbReference type="NCBI Taxonomy" id="890382"/>
    <lineage>
        <taxon>Eukaryota</taxon>
        <taxon>Sar</taxon>
        <taxon>Stramenopiles</taxon>
        <taxon>Oomycota</taxon>
        <taxon>Peronosporomycetes</taxon>
        <taxon>Albuginales</taxon>
        <taxon>Albuginaceae</taxon>
        <taxon>Albugo</taxon>
    </lineage>
</organism>
<dbReference type="HOGENOM" id="CLU_030243_0_0_1"/>
<keyword evidence="7" id="KW-0853">WD repeat</keyword>
<evidence type="ECO:0000256" key="7">
    <source>
        <dbReference type="ARBA" id="ARBA00022574"/>
    </source>
</evidence>
<evidence type="ECO:0000256" key="13">
    <source>
        <dbReference type="ARBA" id="ARBA00023242"/>
    </source>
</evidence>
<keyword evidence="13" id="KW-0539">Nucleus</keyword>
<dbReference type="InterPro" id="IPR001680">
    <property type="entry name" value="WD40_rpt"/>
</dbReference>
<dbReference type="PANTHER" id="PTHR16047:SF7">
    <property type="entry name" value="E3 UBIQUITIN-PROTEIN LIGASE RFWD3"/>
    <property type="match status" value="1"/>
</dbReference>
<evidence type="ECO:0000259" key="15">
    <source>
        <dbReference type="PROSITE" id="PS50089"/>
    </source>
</evidence>
<keyword evidence="11" id="KW-0833">Ubl conjugation pathway</keyword>
<comment type="catalytic activity">
    <reaction evidence="1">
        <text>S-ubiquitinyl-[E2 ubiquitin-conjugating enzyme]-L-cysteine + [acceptor protein]-L-lysine = [E2 ubiquitin-conjugating enzyme]-L-cysteine + N(6)-ubiquitinyl-[acceptor protein]-L-lysine.</text>
        <dbReference type="EC" id="2.3.2.27"/>
    </reaction>
</comment>
<comment type="pathway">
    <text evidence="4">Protein modification; protein ubiquitination.</text>
</comment>
<dbReference type="PANTHER" id="PTHR16047">
    <property type="entry name" value="RFWD3 PROTEIN"/>
    <property type="match status" value="1"/>
</dbReference>
<evidence type="ECO:0000256" key="3">
    <source>
        <dbReference type="ARBA" id="ARBA00004496"/>
    </source>
</evidence>
<evidence type="ECO:0000256" key="5">
    <source>
        <dbReference type="ARBA" id="ARBA00012483"/>
    </source>
</evidence>
<dbReference type="SMART" id="SM00320">
    <property type="entry name" value="WD40"/>
    <property type="match status" value="3"/>
</dbReference>
<dbReference type="Pfam" id="PF13639">
    <property type="entry name" value="zf-RING_2"/>
    <property type="match status" value="1"/>
</dbReference>
<evidence type="ECO:0000256" key="2">
    <source>
        <dbReference type="ARBA" id="ARBA00004322"/>
    </source>
</evidence>
<dbReference type="SUPFAM" id="SSF50978">
    <property type="entry name" value="WD40 repeat-like"/>
    <property type="match status" value="1"/>
</dbReference>
<gene>
    <name evidence="16" type="primary">AlNc14C490G11912</name>
    <name evidence="16" type="ORF">ALNC14_134020</name>
</gene>
<dbReference type="Gene3D" id="2.130.10.10">
    <property type="entry name" value="YVTN repeat-like/Quinoprotein amine dehydrogenase"/>
    <property type="match status" value="2"/>
</dbReference>
<dbReference type="GO" id="GO:0061630">
    <property type="term" value="F:ubiquitin protein ligase activity"/>
    <property type="evidence" value="ECO:0007669"/>
    <property type="project" value="UniProtKB-EC"/>
</dbReference>
<keyword evidence="12" id="KW-0234">DNA repair</keyword>
<dbReference type="InterPro" id="IPR013083">
    <property type="entry name" value="Znf_RING/FYVE/PHD"/>
</dbReference>
<proteinExistence type="predicted"/>
<feature type="domain" description="RING-type" evidence="15">
    <location>
        <begin position="140"/>
        <end position="183"/>
    </location>
</feature>
<dbReference type="EMBL" id="FR824529">
    <property type="protein sequence ID" value="CCA27258.1"/>
    <property type="molecule type" value="Genomic_DNA"/>
</dbReference>
<dbReference type="EC" id="2.3.2.27" evidence="5"/>
<evidence type="ECO:0000256" key="12">
    <source>
        <dbReference type="ARBA" id="ARBA00023204"/>
    </source>
</evidence>
<evidence type="ECO:0000313" key="16">
    <source>
        <dbReference type="EMBL" id="CCA27258.1"/>
    </source>
</evidence>
<evidence type="ECO:0000256" key="4">
    <source>
        <dbReference type="ARBA" id="ARBA00004906"/>
    </source>
</evidence>
<evidence type="ECO:0000256" key="10">
    <source>
        <dbReference type="ARBA" id="ARBA00022763"/>
    </source>
</evidence>
<reference evidence="16" key="1">
    <citation type="journal article" date="2011" name="PLoS Biol.">
        <title>Gene gain and loss during evolution of obligate parasitism in the white rust pathogen of Arabidopsis thaliana.</title>
        <authorList>
            <person name="Kemen E."/>
            <person name="Gardiner A."/>
            <person name="Schultz-Larsen T."/>
            <person name="Kemen A.C."/>
            <person name="Balmuth A.L."/>
            <person name="Robert-Seilaniantz A."/>
            <person name="Bailey K."/>
            <person name="Holub E."/>
            <person name="Studholme D.J."/>
            <person name="Maclean D."/>
            <person name="Jones J.D."/>
        </authorList>
    </citation>
    <scope>NUCLEOTIDE SEQUENCE</scope>
</reference>
<sequence>MYTNSCLSDQQYEVLRPSQFFVEKMRDHYVDLILSCHVFHPLQWECPISLQLQLCHISPKCCKLTDNAIISFEENSQRSENENEQEVIQLHNAISTEAEVALAEAESASKSSKTAFSPRKKKAEKLQKNTSKRLCKPSECSICYEPCTKTGKHRLSALKCGHLFGKKCIERWIRERRTCPNCNVNIRKADVYPLYSDHIAVVDNSGSEELRQNLLMEKSRRLEAETELSRTQLQLQIAQNCVKEITAAKEYWRSLYSSVKSQLVSQQTQHSNLDHSEFRDLGLIHESMDKHLCKLENQSEESRQESSWKYREVSRHSLRQSRVFKIRQSCNAICIGESFSAASFGIKCVSTLDSGHITQIPVHQTAVRDLKISGDDELVLTTAFDGVLAVTDLRWHSVVARYKLPAQKRQGWSCSFSQSDSNIILCGFHDGTVGKYDLRRLDHRNTDEQNTLMFWKLPRRQPVHSLETICSEDGIESIMAATFNSCSVWRFDSSETPNDQEENQMKTIPFDGNCTSSSWTNNTILISTRTQKEAIAKHILYNLPPPSEIPDLLTPRCTLMGHSTSTMLCRSAIWKHQDRTLVASGDETSKSALIWDAQTKRPIHRITNLHPSQPVVDIHHAMTTGNRPNSEALCGFLCPSQLVMYAYQS</sequence>
<evidence type="ECO:0000256" key="9">
    <source>
        <dbReference type="ARBA" id="ARBA00022737"/>
    </source>
</evidence>
<keyword evidence="14" id="KW-0862">Zinc</keyword>
<dbReference type="InterPro" id="IPR015943">
    <property type="entry name" value="WD40/YVTN_repeat-like_dom_sf"/>
</dbReference>
<dbReference type="InterPro" id="IPR036322">
    <property type="entry name" value="WD40_repeat_dom_sf"/>
</dbReference>
<name>F0X0G8_9STRA</name>
<dbReference type="CDD" id="cd16450">
    <property type="entry name" value="mRING-C3HGC3_RFWD3"/>
    <property type="match status" value="1"/>
</dbReference>
<reference evidence="16" key="2">
    <citation type="submission" date="2011-02" db="EMBL/GenBank/DDBJ databases">
        <authorList>
            <person name="MacLean D."/>
        </authorList>
    </citation>
    <scope>NUCLEOTIDE SEQUENCE</scope>
</reference>
<evidence type="ECO:0000256" key="1">
    <source>
        <dbReference type="ARBA" id="ARBA00000900"/>
    </source>
</evidence>
<dbReference type="InterPro" id="IPR037381">
    <property type="entry name" value="RFWD3"/>
</dbReference>
<evidence type="ECO:0000256" key="14">
    <source>
        <dbReference type="PROSITE-ProRule" id="PRU00175"/>
    </source>
</evidence>
<dbReference type="SUPFAM" id="SSF57850">
    <property type="entry name" value="RING/U-box"/>
    <property type="match status" value="1"/>
</dbReference>
<keyword evidence="8" id="KW-0808">Transferase</keyword>
<dbReference type="Gene3D" id="3.30.40.10">
    <property type="entry name" value="Zinc/RING finger domain, C3HC4 (zinc finger)"/>
    <property type="match status" value="1"/>
</dbReference>
<keyword evidence="14" id="KW-0863">Zinc-finger</keyword>
<evidence type="ECO:0000256" key="6">
    <source>
        <dbReference type="ARBA" id="ARBA00022490"/>
    </source>
</evidence>
<keyword evidence="10" id="KW-0227">DNA damage</keyword>
<keyword evidence="6" id="KW-0963">Cytoplasm</keyword>
<dbReference type="GO" id="GO:0016567">
    <property type="term" value="P:protein ubiquitination"/>
    <property type="evidence" value="ECO:0007669"/>
    <property type="project" value="InterPro"/>
</dbReference>
<evidence type="ECO:0000256" key="8">
    <source>
        <dbReference type="ARBA" id="ARBA00022679"/>
    </source>
</evidence>
<dbReference type="GO" id="GO:0008270">
    <property type="term" value="F:zinc ion binding"/>
    <property type="evidence" value="ECO:0007669"/>
    <property type="project" value="UniProtKB-KW"/>
</dbReference>
<keyword evidence="14" id="KW-0479">Metal-binding</keyword>
<evidence type="ECO:0000256" key="11">
    <source>
        <dbReference type="ARBA" id="ARBA00022786"/>
    </source>
</evidence>